<dbReference type="PROSITE" id="PS50102">
    <property type="entry name" value="RRM"/>
    <property type="match status" value="1"/>
</dbReference>
<gene>
    <name evidence="3" type="primary">RBM19</name>
    <name evidence="3" type="ORF">A0H76_2312</name>
</gene>
<organism evidence="3 4">
    <name type="scientific">Hepatospora eriocheir</name>
    <dbReference type="NCBI Taxonomy" id="1081669"/>
    <lineage>
        <taxon>Eukaryota</taxon>
        <taxon>Fungi</taxon>
        <taxon>Fungi incertae sedis</taxon>
        <taxon>Microsporidia</taxon>
        <taxon>Hepatosporidae</taxon>
        <taxon>Hepatospora</taxon>
    </lineage>
</organism>
<dbReference type="InterPro" id="IPR012677">
    <property type="entry name" value="Nucleotide-bd_a/b_plait_sf"/>
</dbReference>
<reference evidence="3 4" key="1">
    <citation type="journal article" date="2017" name="Environ. Microbiol.">
        <title>Decay of the glycolytic pathway and adaptation to intranuclear parasitism within Enterocytozoonidae microsporidia.</title>
        <authorList>
            <person name="Wiredu Boakye D."/>
            <person name="Jaroenlak P."/>
            <person name="Prachumwat A."/>
            <person name="Williams T.A."/>
            <person name="Bateman K.S."/>
            <person name="Itsathitphaisarn O."/>
            <person name="Sritunyalucksana K."/>
            <person name="Paszkiewicz K.H."/>
            <person name="Moore K.A."/>
            <person name="Stentiford G.D."/>
            <person name="Williams B.A."/>
        </authorList>
    </citation>
    <scope>NUCLEOTIDE SEQUENCE [LARGE SCALE GENOMIC DNA]</scope>
    <source>
        <strain evidence="4">canceri</strain>
    </source>
</reference>
<keyword evidence="1" id="KW-0694">RNA-binding</keyword>
<dbReference type="InterPro" id="IPR000504">
    <property type="entry name" value="RRM_dom"/>
</dbReference>
<sequence length="369" mass="43266">MISRIVVKNLPLKISEEEIRSKFSIPGTITDLKMIYKDNKFRRVCFIGYRNTEEAIEAIKYWNNAYIMNHKIKVDQCKVKVFKEEELDNETERRIVYNKTIFIRNMISVFDDIGDEIAKTMKIDINDFDLQVNDLGVIVKFKESDDALKFYKNVKVLCGKRIKLAVYEDKHNEIDQGVLNPLYFNFDSILKGTLNHKKIEKEDIIDIKDCNLGSKISLLETTLIENTIKFFESHGIDYKVRKDKKNLNLDKTTLILRSNDLFDVLDKMNGNCDVYISPSKCLALLRFKNEKDSIKIKRKFNLSKHDNEIIYCEFASKLNNNHVQKVSKTFLDSKNTKFIDKTDAKSLFRNFAIDEKKEISKFIVKNLPF</sequence>
<evidence type="ECO:0000256" key="1">
    <source>
        <dbReference type="PROSITE-ProRule" id="PRU00176"/>
    </source>
</evidence>
<dbReference type="EMBL" id="LTAI01000608">
    <property type="protein sequence ID" value="ORD98535.1"/>
    <property type="molecule type" value="Genomic_DNA"/>
</dbReference>
<accession>A0A1X0QFV8</accession>
<dbReference type="AlphaFoldDB" id="A0A1X0QFV8"/>
<dbReference type="GO" id="GO:0003723">
    <property type="term" value="F:RNA binding"/>
    <property type="evidence" value="ECO:0007669"/>
    <property type="project" value="UniProtKB-UniRule"/>
</dbReference>
<dbReference type="InterPro" id="IPR035979">
    <property type="entry name" value="RBD_domain_sf"/>
</dbReference>
<dbReference type="Proteomes" id="UP000192501">
    <property type="component" value="Unassembled WGS sequence"/>
</dbReference>
<evidence type="ECO:0000313" key="4">
    <source>
        <dbReference type="Proteomes" id="UP000192501"/>
    </source>
</evidence>
<evidence type="ECO:0000313" key="3">
    <source>
        <dbReference type="EMBL" id="ORD98535.1"/>
    </source>
</evidence>
<dbReference type="VEuPathDB" id="MicrosporidiaDB:HERIO_1980"/>
<protein>
    <submittedName>
        <fullName evidence="3">RBM19</fullName>
    </submittedName>
</protein>
<evidence type="ECO:0000259" key="2">
    <source>
        <dbReference type="PROSITE" id="PS50102"/>
    </source>
</evidence>
<dbReference type="SMART" id="SM00360">
    <property type="entry name" value="RRM"/>
    <property type="match status" value="1"/>
</dbReference>
<name>A0A1X0QFV8_9MICR</name>
<dbReference type="VEuPathDB" id="MicrosporidiaDB:A0H76_2312"/>
<dbReference type="SUPFAM" id="SSF54928">
    <property type="entry name" value="RNA-binding domain, RBD"/>
    <property type="match status" value="1"/>
</dbReference>
<comment type="caution">
    <text evidence="3">The sequence shown here is derived from an EMBL/GenBank/DDBJ whole genome shotgun (WGS) entry which is preliminary data.</text>
</comment>
<dbReference type="Pfam" id="PF00076">
    <property type="entry name" value="RRM_1"/>
    <property type="match status" value="1"/>
</dbReference>
<dbReference type="Gene3D" id="3.30.70.330">
    <property type="match status" value="1"/>
</dbReference>
<proteinExistence type="predicted"/>
<feature type="domain" description="RRM" evidence="2">
    <location>
        <begin position="3"/>
        <end position="79"/>
    </location>
</feature>